<dbReference type="STRING" id="1120918.SAMN05216249_11358"/>
<gene>
    <name evidence="2" type="ORF">SAMN05216249_11358</name>
</gene>
<dbReference type="Gene3D" id="3.40.50.1980">
    <property type="entry name" value="Nitrogenase molybdenum iron protein domain"/>
    <property type="match status" value="4"/>
</dbReference>
<sequence length="840" mass="95279">MKIDNPKAVSFKVKELVERGARDIPNELISNEHLIYSSPATLSYNSPGALGFGVKRAGLVIPESVMLLVAPGCCGRNTTVLGDESGYANRMFYLLMSENDLVTGKHLNKIPKAVKEICDSLEKKPKIVEICITCVDALLGTDMDRICKKAQKEADVKVIHCYMYALTREGRKPPMVFVRSMIYSLLEPAKKDPRCVNILGNFTPLADDCEFYDLLKEAGIKQINEISRFKNFDEYNELAKANFNIVLHKETNLAAKQMMDKLKIPFIELTRLYQLAKIRNQYRLFFKAIDCEVDDEKYYDKAKETLQKFKENYKNLTFAIGEMINANPFELALALSQYGFKVKAVFANLSKDDYIYLNELEKISPDTRVFTNLSPTMLNFKVEEEVDITLGKDASYYYKDALNVAFNHESIPFGYMGLISLLKEIMHVVDTKKSLGDEFQIKYPVLSQYKMKKDAYKSETKGLWKKLSPFAPDQSGASSVYYEFGGTSVIIDAGGCVGNVCGFDEPRWFIKKSTIFSAGLRDIDAIMGRDEKLLEKVEDNLNTNGGEFVALVGTPVPAVIGTDFKGLKRIGEKRLNIPFVGAFTNGVEYYDIGAYKAYESLIDTFTDKNEEGSKKDIIGIFGATPLDMPTLETACNFKKKVEEFGLGKAYVYGYGDGLEALKKASYARVNIAVSVSGFLACKYMQKKFNIPFVTSCAYDKKSFERLYKSLKNIFENKEESIDEAVTYGDKKALLLHQQVFANEIRKNLYDSGKYKKIDVCGYFKMADTLLCQGDKRLVEEYEFWDMVKEGEYNEIYADPLFKKLIPDFEGKFISLPHYSVSGHMHEIKTDSEYFKEIMTE</sequence>
<dbReference type="PANTHER" id="PTHR42846:SF1">
    <property type="entry name" value="NI-SIROHYDROCHLORIN A,C-DIAMIDE REDUCTIVE CYCLASE COMPLEX, COMPONENT CFBD"/>
    <property type="match status" value="1"/>
</dbReference>
<dbReference type="OrthoDB" id="5442487at2"/>
<dbReference type="EMBL" id="FOJY01000013">
    <property type="protein sequence ID" value="SFB21261.1"/>
    <property type="molecule type" value="Genomic_DNA"/>
</dbReference>
<proteinExistence type="predicted"/>
<dbReference type="AlphaFoldDB" id="A0A1I0Z6T8"/>
<dbReference type="GO" id="GO:0016491">
    <property type="term" value="F:oxidoreductase activity"/>
    <property type="evidence" value="ECO:0007669"/>
    <property type="project" value="InterPro"/>
</dbReference>
<feature type="domain" description="Nitrogenase/oxidoreductase component 1" evidence="1">
    <location>
        <begin position="509"/>
        <end position="722"/>
    </location>
</feature>
<dbReference type="Proteomes" id="UP000198838">
    <property type="component" value="Unassembled WGS sequence"/>
</dbReference>
<dbReference type="PANTHER" id="PTHR42846">
    <property type="entry name" value="NI-SIROHYDROCHLORIN A,C-DIAMIDE REDUCTIVE CYCLASE COMPLEX, COMPONENT CFBD"/>
    <property type="match status" value="1"/>
</dbReference>
<dbReference type="RefSeq" id="WP_092873046.1">
    <property type="nucleotide sequence ID" value="NZ_FOJY01000013.1"/>
</dbReference>
<accession>A0A1I0Z6T8</accession>
<keyword evidence="3" id="KW-1185">Reference proteome</keyword>
<protein>
    <submittedName>
        <fullName evidence="2">Nitrogenase molybdenum-cofactor synthesis protein NifE</fullName>
    </submittedName>
</protein>
<evidence type="ECO:0000313" key="3">
    <source>
        <dbReference type="Proteomes" id="UP000198838"/>
    </source>
</evidence>
<dbReference type="InterPro" id="IPR052673">
    <property type="entry name" value="Ni-siroh_cyclase_CfbD"/>
</dbReference>
<feature type="domain" description="Nitrogenase/oxidoreductase component 1" evidence="1">
    <location>
        <begin position="52"/>
        <end position="429"/>
    </location>
</feature>
<organism evidence="2 3">
    <name type="scientific">Acetitomaculum ruminis DSM 5522</name>
    <dbReference type="NCBI Taxonomy" id="1120918"/>
    <lineage>
        <taxon>Bacteria</taxon>
        <taxon>Bacillati</taxon>
        <taxon>Bacillota</taxon>
        <taxon>Clostridia</taxon>
        <taxon>Lachnospirales</taxon>
        <taxon>Lachnospiraceae</taxon>
        <taxon>Acetitomaculum</taxon>
    </lineage>
</organism>
<dbReference type="Pfam" id="PF00148">
    <property type="entry name" value="Oxidored_nitro"/>
    <property type="match status" value="2"/>
</dbReference>
<name>A0A1I0Z6T8_9FIRM</name>
<dbReference type="InterPro" id="IPR000510">
    <property type="entry name" value="Nase/OxRdtase_comp1"/>
</dbReference>
<evidence type="ECO:0000313" key="2">
    <source>
        <dbReference type="EMBL" id="SFB21261.1"/>
    </source>
</evidence>
<dbReference type="SUPFAM" id="SSF53807">
    <property type="entry name" value="Helical backbone' metal receptor"/>
    <property type="match status" value="2"/>
</dbReference>
<reference evidence="2 3" key="1">
    <citation type="submission" date="2016-10" db="EMBL/GenBank/DDBJ databases">
        <authorList>
            <person name="de Groot N.N."/>
        </authorList>
    </citation>
    <scope>NUCLEOTIDE SEQUENCE [LARGE SCALE GENOMIC DNA]</scope>
    <source>
        <strain evidence="2 3">DSM 5522</strain>
    </source>
</reference>
<evidence type="ECO:0000259" key="1">
    <source>
        <dbReference type="Pfam" id="PF00148"/>
    </source>
</evidence>